<protein>
    <recommendedName>
        <fullName evidence="5">Glycoside hydrolase family 5 domain-containing protein</fullName>
    </recommendedName>
</protein>
<dbReference type="SUPFAM" id="SSF51445">
    <property type="entry name" value="(Trans)glycosidases"/>
    <property type="match status" value="1"/>
</dbReference>
<dbReference type="STRING" id="105696.A0A1Y2M256"/>
<dbReference type="InterPro" id="IPR017853">
    <property type="entry name" value="GH"/>
</dbReference>
<keyword evidence="4" id="KW-1185">Reference proteome</keyword>
<feature type="chain" id="PRO_5012372823" description="Glycoside hydrolase family 5 domain-containing protein" evidence="2">
    <location>
        <begin position="25"/>
        <end position="627"/>
    </location>
</feature>
<name>A0A1Y2M256_EPING</name>
<dbReference type="OMA" id="DCTFGCE"/>
<dbReference type="InParanoid" id="A0A1Y2M256"/>
<dbReference type="Gene3D" id="3.20.20.80">
    <property type="entry name" value="Glycosidases"/>
    <property type="match status" value="1"/>
</dbReference>
<proteinExistence type="predicted"/>
<evidence type="ECO:0000256" key="2">
    <source>
        <dbReference type="SAM" id="SignalP"/>
    </source>
</evidence>
<dbReference type="Proteomes" id="UP000193240">
    <property type="component" value="Unassembled WGS sequence"/>
</dbReference>
<feature type="region of interest" description="Disordered" evidence="1">
    <location>
        <begin position="573"/>
        <end position="596"/>
    </location>
</feature>
<dbReference type="AlphaFoldDB" id="A0A1Y2M256"/>
<feature type="signal peptide" evidence="2">
    <location>
        <begin position="1"/>
        <end position="24"/>
    </location>
</feature>
<dbReference type="EMBL" id="KZ107842">
    <property type="protein sequence ID" value="OSS50214.1"/>
    <property type="molecule type" value="Genomic_DNA"/>
</dbReference>
<gene>
    <name evidence="3" type="ORF">B5807_04783</name>
</gene>
<keyword evidence="2" id="KW-0732">Signal</keyword>
<reference evidence="3 4" key="1">
    <citation type="journal article" date="2017" name="Genome Announc.">
        <title>Genome sequence of the saprophytic ascomycete Epicoccum nigrum ICMP 19927 strain isolated from New Zealand.</title>
        <authorList>
            <person name="Fokin M."/>
            <person name="Fleetwood D."/>
            <person name="Weir B.S."/>
            <person name="Villas-Boas S.G."/>
        </authorList>
    </citation>
    <scope>NUCLEOTIDE SEQUENCE [LARGE SCALE GENOMIC DNA]</scope>
    <source>
        <strain evidence="3 4">ICMP 19927</strain>
    </source>
</reference>
<accession>A0A1Y2M256</accession>
<organism evidence="3 4">
    <name type="scientific">Epicoccum nigrum</name>
    <name type="common">Soil fungus</name>
    <name type="synonym">Epicoccum purpurascens</name>
    <dbReference type="NCBI Taxonomy" id="105696"/>
    <lineage>
        <taxon>Eukaryota</taxon>
        <taxon>Fungi</taxon>
        <taxon>Dikarya</taxon>
        <taxon>Ascomycota</taxon>
        <taxon>Pezizomycotina</taxon>
        <taxon>Dothideomycetes</taxon>
        <taxon>Pleosporomycetidae</taxon>
        <taxon>Pleosporales</taxon>
        <taxon>Pleosporineae</taxon>
        <taxon>Didymellaceae</taxon>
        <taxon>Epicoccum</taxon>
    </lineage>
</organism>
<evidence type="ECO:0000256" key="1">
    <source>
        <dbReference type="SAM" id="MobiDB-lite"/>
    </source>
</evidence>
<evidence type="ECO:0008006" key="5">
    <source>
        <dbReference type="Google" id="ProtNLM"/>
    </source>
</evidence>
<evidence type="ECO:0000313" key="3">
    <source>
        <dbReference type="EMBL" id="OSS50214.1"/>
    </source>
</evidence>
<evidence type="ECO:0000313" key="4">
    <source>
        <dbReference type="Proteomes" id="UP000193240"/>
    </source>
</evidence>
<sequence length="627" mass="66868">MHFSSFFALLPALSLPTLLPLTRASLLTSNHPSFAGFNLPQLQFLAPASRDATILSTVQTGARTIRLFIRPDALHTDPEPQLGEFDKSLLDQLDDALAAIHRISNGTVKVIIAPHDANALKGAEGVPCDAYCEKISGAYLDFYSNEEIVKVYKERLDVFFSHYTSKNFGGRRWGELSEVIMGVDIQHQPFNPIFPIPAGEAWLCDVASHLKALLNPDIAVVSGGVSGLQSLDRFENFPDSVFNCKDIDVIGIHGRFEREEGKMTAGTPWAEMFVPGNTLMGRAEKKGKLLMVEEWGVEGSVEKKEEDIFDHGAALNLRGIPWLFSPRTTNPFTSRALSAVLARTYASRSHRNWTSYLPAPSTILPPLTSLPPNPFIPATRVCTFGCPGHLCSAADDCNPDLLCMNNVCLPNPEGQPGQMGARCDSKKKCQTHLRCEGGRCGECVARPSLPDEKTGIVPAAHDLMGMCALDAPASPPVCLSPSSSPAAAAAAVADTHPGGLRSLAGIGNPCTTPLHCPHTAYCSQSLACAPCLPSDSCLGSPCASSNACLTGYCNAHGRCDYAGLQRKKHFGVGLPGMGGKKRRVPGVPKGHERGPARVRSEAMRVVVPEETVSATGVAGAAGVRGAS</sequence>